<dbReference type="PANTHER" id="PTHR21064">
    <property type="entry name" value="AMINOGLYCOSIDE PHOSPHOTRANSFERASE DOMAIN-CONTAINING PROTEIN-RELATED"/>
    <property type="match status" value="1"/>
</dbReference>
<comment type="caution">
    <text evidence="3">The sequence shown here is derived from an EMBL/GenBank/DDBJ whole genome shotgun (WGS) entry which is preliminary data.</text>
</comment>
<evidence type="ECO:0000256" key="1">
    <source>
        <dbReference type="ARBA" id="ARBA00038240"/>
    </source>
</evidence>
<dbReference type="EMBL" id="BMLB01000006">
    <property type="protein sequence ID" value="GGK77025.1"/>
    <property type="molecule type" value="Genomic_DNA"/>
</dbReference>
<dbReference type="InterPro" id="IPR050249">
    <property type="entry name" value="Pseudomonas-type_ThrB"/>
</dbReference>
<evidence type="ECO:0000313" key="4">
    <source>
        <dbReference type="Proteomes" id="UP000662111"/>
    </source>
</evidence>
<name>A0ABQ2FAB0_9MICO</name>
<evidence type="ECO:0000313" key="3">
    <source>
        <dbReference type="EMBL" id="GGK77025.1"/>
    </source>
</evidence>
<dbReference type="Proteomes" id="UP000662111">
    <property type="component" value="Unassembled WGS sequence"/>
</dbReference>
<dbReference type="Gene3D" id="3.90.1200.10">
    <property type="match status" value="1"/>
</dbReference>
<organism evidence="3 4">
    <name type="scientific">Ornithinimicrobium pekingense</name>
    <dbReference type="NCBI Taxonomy" id="384677"/>
    <lineage>
        <taxon>Bacteria</taxon>
        <taxon>Bacillati</taxon>
        <taxon>Actinomycetota</taxon>
        <taxon>Actinomycetes</taxon>
        <taxon>Micrococcales</taxon>
        <taxon>Ornithinimicrobiaceae</taxon>
        <taxon>Ornithinimicrobium</taxon>
    </lineage>
</organism>
<dbReference type="RefSeq" id="WP_022921978.1">
    <property type="nucleotide sequence ID" value="NZ_BMLB01000006.1"/>
</dbReference>
<dbReference type="SUPFAM" id="SSF56112">
    <property type="entry name" value="Protein kinase-like (PK-like)"/>
    <property type="match status" value="1"/>
</dbReference>
<dbReference type="PANTHER" id="PTHR21064:SF6">
    <property type="entry name" value="AMINOGLYCOSIDE PHOSPHOTRANSFERASE DOMAIN-CONTAINING PROTEIN"/>
    <property type="match status" value="1"/>
</dbReference>
<reference evidence="4" key="1">
    <citation type="journal article" date="2019" name="Int. J. Syst. Evol. Microbiol.">
        <title>The Global Catalogue of Microorganisms (GCM) 10K type strain sequencing project: providing services to taxonomists for standard genome sequencing and annotation.</title>
        <authorList>
            <consortium name="The Broad Institute Genomics Platform"/>
            <consortium name="The Broad Institute Genome Sequencing Center for Infectious Disease"/>
            <person name="Wu L."/>
            <person name="Ma J."/>
        </authorList>
    </citation>
    <scope>NUCLEOTIDE SEQUENCE [LARGE SCALE GENOMIC DNA]</scope>
    <source>
        <strain evidence="4">CGMCC 1.5362</strain>
    </source>
</reference>
<feature type="domain" description="Aminoglycoside phosphotransferase" evidence="2">
    <location>
        <begin position="42"/>
        <end position="265"/>
    </location>
</feature>
<sequence>MTAYVDLTDEDQAEALRPVALEAAARFGLDVSALEVLTHSYNTTFCVRTDEGRRVALRIGTNSTTAPAAVVAQQEWQVAIAEETEVLVPRPLRTTDGGWYAVVPSDALGREVLVTCASWLDGADVEQPDPSVARELGRTMALLHDHARTWRMPAGGQLRTLDTPLFGDEDRLAAVPGLAPDQVEVLQEARRRTEEAFDEAFAGTAPIPLHADLHGFNLKWHDERLAVFDFDDSGLAVPVLDLAISAFYLRKGDGTAEEAMLAGYADVAPLPQVGPDTFEAMVASRQLLLANDLLGSTTARWRGRASDYLRVSVERLAHWLRTGRFTHLLPAA</sequence>
<evidence type="ECO:0000259" key="2">
    <source>
        <dbReference type="Pfam" id="PF01636"/>
    </source>
</evidence>
<accession>A0ABQ2FAB0</accession>
<dbReference type="InterPro" id="IPR002575">
    <property type="entry name" value="Aminoglycoside_PTrfase"/>
</dbReference>
<comment type="similarity">
    <text evidence="1">Belongs to the pseudomonas-type ThrB family.</text>
</comment>
<gene>
    <name evidence="3" type="ORF">GCM10011509_27090</name>
</gene>
<dbReference type="Pfam" id="PF01636">
    <property type="entry name" value="APH"/>
    <property type="match status" value="1"/>
</dbReference>
<protein>
    <recommendedName>
        <fullName evidence="2">Aminoglycoside phosphotransferase domain-containing protein</fullName>
    </recommendedName>
</protein>
<keyword evidence="4" id="KW-1185">Reference proteome</keyword>
<proteinExistence type="inferred from homology"/>
<dbReference type="InterPro" id="IPR011009">
    <property type="entry name" value="Kinase-like_dom_sf"/>
</dbReference>